<evidence type="ECO:0000313" key="1">
    <source>
        <dbReference type="EMBL" id="KAK6764777.1"/>
    </source>
</evidence>
<dbReference type="EMBL" id="JAVFWL010000006">
    <property type="protein sequence ID" value="KAK6764777.1"/>
    <property type="molecule type" value="Genomic_DNA"/>
</dbReference>
<protein>
    <recommendedName>
        <fullName evidence="3">Reverse transcriptase domain-containing protein</fullName>
    </recommendedName>
</protein>
<gene>
    <name evidence="1" type="primary">Necator_chrX.g25086</name>
    <name evidence="1" type="ORF">RB195_024920</name>
</gene>
<sequence length="127" mass="14128">MKKAFDSAETNAVPSVLVDQGVDASYVRTLASCYDRSTAKIQLFHHPLTILIGKVIRQGDTISPNQLSDQDLRTHLFGSTVLSELCYAAETWASTAATFKKLVTPYRPFERFLLETHDIKPIFAAPI</sequence>
<keyword evidence="2" id="KW-1185">Reference proteome</keyword>
<accession>A0ABR1EQ44</accession>
<comment type="caution">
    <text evidence="1">The sequence shown here is derived from an EMBL/GenBank/DDBJ whole genome shotgun (WGS) entry which is preliminary data.</text>
</comment>
<dbReference type="Proteomes" id="UP001303046">
    <property type="component" value="Unassembled WGS sequence"/>
</dbReference>
<name>A0ABR1EQ44_NECAM</name>
<evidence type="ECO:0000313" key="2">
    <source>
        <dbReference type="Proteomes" id="UP001303046"/>
    </source>
</evidence>
<evidence type="ECO:0008006" key="3">
    <source>
        <dbReference type="Google" id="ProtNLM"/>
    </source>
</evidence>
<organism evidence="1 2">
    <name type="scientific">Necator americanus</name>
    <name type="common">Human hookworm</name>
    <dbReference type="NCBI Taxonomy" id="51031"/>
    <lineage>
        <taxon>Eukaryota</taxon>
        <taxon>Metazoa</taxon>
        <taxon>Ecdysozoa</taxon>
        <taxon>Nematoda</taxon>
        <taxon>Chromadorea</taxon>
        <taxon>Rhabditida</taxon>
        <taxon>Rhabditina</taxon>
        <taxon>Rhabditomorpha</taxon>
        <taxon>Strongyloidea</taxon>
        <taxon>Ancylostomatidae</taxon>
        <taxon>Bunostominae</taxon>
        <taxon>Necator</taxon>
    </lineage>
</organism>
<proteinExistence type="predicted"/>
<reference evidence="1 2" key="1">
    <citation type="submission" date="2023-08" db="EMBL/GenBank/DDBJ databases">
        <title>A Necator americanus chromosomal reference genome.</title>
        <authorList>
            <person name="Ilik V."/>
            <person name="Petrzelkova K.J."/>
            <person name="Pardy F."/>
            <person name="Fuh T."/>
            <person name="Niatou-Singa F.S."/>
            <person name="Gouil Q."/>
            <person name="Baker L."/>
            <person name="Ritchie M.E."/>
            <person name="Jex A.R."/>
            <person name="Gazzola D."/>
            <person name="Li H."/>
            <person name="Toshio Fujiwara R."/>
            <person name="Zhan B."/>
            <person name="Aroian R.V."/>
            <person name="Pafco B."/>
            <person name="Schwarz E.M."/>
        </authorList>
    </citation>
    <scope>NUCLEOTIDE SEQUENCE [LARGE SCALE GENOMIC DNA]</scope>
    <source>
        <strain evidence="1 2">Aroian</strain>
        <tissue evidence="1">Whole animal</tissue>
    </source>
</reference>